<organism evidence="1">
    <name type="scientific">Streptomyces sp. NBC_00119</name>
    <dbReference type="NCBI Taxonomy" id="2975659"/>
    <lineage>
        <taxon>Bacteria</taxon>
        <taxon>Bacillati</taxon>
        <taxon>Actinomycetota</taxon>
        <taxon>Actinomycetes</taxon>
        <taxon>Kitasatosporales</taxon>
        <taxon>Streptomycetaceae</taxon>
        <taxon>Streptomyces</taxon>
    </lineage>
</organism>
<dbReference type="EMBL" id="CP108195">
    <property type="protein sequence ID" value="WTS10995.1"/>
    <property type="molecule type" value="Genomic_DNA"/>
</dbReference>
<accession>A0AAU1TZF2</accession>
<protein>
    <submittedName>
        <fullName evidence="1">Uncharacterized protein</fullName>
    </submittedName>
</protein>
<sequence length="53" mass="5685">MAQAVTERSVTAMDEAEPDMVLFTDEEGLDLDDDVELIALSSATLGAIVARRC</sequence>
<evidence type="ECO:0000313" key="1">
    <source>
        <dbReference type="EMBL" id="WTS10995.1"/>
    </source>
</evidence>
<dbReference type="AlphaFoldDB" id="A0AAU1TZF2"/>
<reference evidence="1" key="1">
    <citation type="submission" date="2022-10" db="EMBL/GenBank/DDBJ databases">
        <title>The complete genomes of actinobacterial strains from the NBC collection.</title>
        <authorList>
            <person name="Joergensen T.S."/>
            <person name="Alvarez Arevalo M."/>
            <person name="Sterndorff E.B."/>
            <person name="Faurdal D."/>
            <person name="Vuksanovic O."/>
            <person name="Mourched A.-S."/>
            <person name="Charusanti P."/>
            <person name="Shaw S."/>
            <person name="Blin K."/>
            <person name="Weber T."/>
        </authorList>
    </citation>
    <scope>NUCLEOTIDE SEQUENCE</scope>
    <source>
        <strain evidence="1">NBC_00119</strain>
    </source>
</reference>
<name>A0AAU1TZF2_9ACTN</name>
<gene>
    <name evidence="1" type="ORF">OHU69_07890</name>
</gene>
<proteinExistence type="predicted"/>